<reference evidence="2 3" key="1">
    <citation type="submission" date="2019-05" db="EMBL/GenBank/DDBJ databases">
        <title>Another draft genome of Portunus trituberculatus and its Hox gene families provides insights of decapod evolution.</title>
        <authorList>
            <person name="Jeong J.-H."/>
            <person name="Song I."/>
            <person name="Kim S."/>
            <person name="Choi T."/>
            <person name="Kim D."/>
            <person name="Ryu S."/>
            <person name="Kim W."/>
        </authorList>
    </citation>
    <scope>NUCLEOTIDE SEQUENCE [LARGE SCALE GENOMIC DNA]</scope>
    <source>
        <tissue evidence="2">Muscle</tissue>
    </source>
</reference>
<comment type="caution">
    <text evidence="2">The sequence shown here is derived from an EMBL/GenBank/DDBJ whole genome shotgun (WGS) entry which is preliminary data.</text>
</comment>
<evidence type="ECO:0000313" key="2">
    <source>
        <dbReference type="EMBL" id="MPC91316.1"/>
    </source>
</evidence>
<protein>
    <submittedName>
        <fullName evidence="2">Uncharacterized protein</fullName>
    </submittedName>
</protein>
<gene>
    <name evidence="2" type="ORF">E2C01_086343</name>
</gene>
<keyword evidence="3" id="KW-1185">Reference proteome</keyword>
<evidence type="ECO:0000313" key="3">
    <source>
        <dbReference type="Proteomes" id="UP000324222"/>
    </source>
</evidence>
<feature type="region of interest" description="Disordered" evidence="1">
    <location>
        <begin position="1"/>
        <end position="22"/>
    </location>
</feature>
<dbReference type="Proteomes" id="UP000324222">
    <property type="component" value="Unassembled WGS sequence"/>
</dbReference>
<name>A0A5B7JB92_PORTR</name>
<dbReference type="EMBL" id="VSRR010087336">
    <property type="protein sequence ID" value="MPC91316.1"/>
    <property type="molecule type" value="Genomic_DNA"/>
</dbReference>
<dbReference type="AlphaFoldDB" id="A0A5B7JB92"/>
<evidence type="ECO:0000256" key="1">
    <source>
        <dbReference type="SAM" id="MobiDB-lite"/>
    </source>
</evidence>
<sequence>MHPFVSPCRTMPPRADMKTQQAHHYSVRSVTLLHYGRGATRDTLPLIPKRVRAPVTVSHHCCRKTPATEPLFWLGHRYPRSSSRSSERNIQ</sequence>
<proteinExistence type="predicted"/>
<organism evidence="2 3">
    <name type="scientific">Portunus trituberculatus</name>
    <name type="common">Swimming crab</name>
    <name type="synonym">Neptunus trituberculatus</name>
    <dbReference type="NCBI Taxonomy" id="210409"/>
    <lineage>
        <taxon>Eukaryota</taxon>
        <taxon>Metazoa</taxon>
        <taxon>Ecdysozoa</taxon>
        <taxon>Arthropoda</taxon>
        <taxon>Crustacea</taxon>
        <taxon>Multicrustacea</taxon>
        <taxon>Malacostraca</taxon>
        <taxon>Eumalacostraca</taxon>
        <taxon>Eucarida</taxon>
        <taxon>Decapoda</taxon>
        <taxon>Pleocyemata</taxon>
        <taxon>Brachyura</taxon>
        <taxon>Eubrachyura</taxon>
        <taxon>Portunoidea</taxon>
        <taxon>Portunidae</taxon>
        <taxon>Portuninae</taxon>
        <taxon>Portunus</taxon>
    </lineage>
</organism>
<accession>A0A5B7JB92</accession>